<gene>
    <name evidence="2" type="ORF">BLA29_010156</name>
</gene>
<dbReference type="AlphaFoldDB" id="A0A1Y3BJW9"/>
<evidence type="ECO:0000313" key="3">
    <source>
        <dbReference type="Proteomes" id="UP000194236"/>
    </source>
</evidence>
<dbReference type="EMBL" id="MUJZ01020872">
    <property type="protein sequence ID" value="OTF79896.1"/>
    <property type="molecule type" value="Genomic_DNA"/>
</dbReference>
<organism evidence="2 3">
    <name type="scientific">Euroglyphus maynei</name>
    <name type="common">Mayne's house dust mite</name>
    <dbReference type="NCBI Taxonomy" id="6958"/>
    <lineage>
        <taxon>Eukaryota</taxon>
        <taxon>Metazoa</taxon>
        <taxon>Ecdysozoa</taxon>
        <taxon>Arthropoda</taxon>
        <taxon>Chelicerata</taxon>
        <taxon>Arachnida</taxon>
        <taxon>Acari</taxon>
        <taxon>Acariformes</taxon>
        <taxon>Sarcoptiformes</taxon>
        <taxon>Astigmata</taxon>
        <taxon>Psoroptidia</taxon>
        <taxon>Analgoidea</taxon>
        <taxon>Pyroglyphidae</taxon>
        <taxon>Pyroglyphinae</taxon>
        <taxon>Euroglyphus</taxon>
    </lineage>
</organism>
<dbReference type="OrthoDB" id="1668230at2759"/>
<feature type="coiled-coil region" evidence="1">
    <location>
        <begin position="5"/>
        <end position="33"/>
    </location>
</feature>
<keyword evidence="1" id="KW-0175">Coiled coil</keyword>
<feature type="coiled-coil region" evidence="1">
    <location>
        <begin position="87"/>
        <end position="133"/>
    </location>
</feature>
<sequence length="210" mass="25288">MEEQIERLRKNFHDDENKLRKQFEEECQLLEEHMDKEITMEKNYMENCNEIEIGKLREEIEMKIETLNKNRYQSVSLTNEAAANNDNNEYNELMAKHHERIEQELANDREIFEKQCKERRERFEEQMKLLLAASDQRRIDLIKKEIVPLVKANGMIRITDETILETRYRLKITRNAIKSGQSWALYRAQFQDKPVVCRVTVLSKIPNEIR</sequence>
<proteinExistence type="predicted"/>
<dbReference type="Proteomes" id="UP000194236">
    <property type="component" value="Unassembled WGS sequence"/>
</dbReference>
<keyword evidence="3" id="KW-1185">Reference proteome</keyword>
<comment type="caution">
    <text evidence="2">The sequence shown here is derived from an EMBL/GenBank/DDBJ whole genome shotgun (WGS) entry which is preliminary data.</text>
</comment>
<protein>
    <submittedName>
        <fullName evidence="2">Uncharacterized protein</fullName>
    </submittedName>
</protein>
<evidence type="ECO:0000313" key="2">
    <source>
        <dbReference type="EMBL" id="OTF79896.1"/>
    </source>
</evidence>
<evidence type="ECO:0000256" key="1">
    <source>
        <dbReference type="SAM" id="Coils"/>
    </source>
</evidence>
<name>A0A1Y3BJW9_EURMA</name>
<reference evidence="2 3" key="1">
    <citation type="submission" date="2017-03" db="EMBL/GenBank/DDBJ databases">
        <title>Genome Survey of Euroglyphus maynei.</title>
        <authorList>
            <person name="Arlian L.G."/>
            <person name="Morgan M.S."/>
            <person name="Rider S.D."/>
        </authorList>
    </citation>
    <scope>NUCLEOTIDE SEQUENCE [LARGE SCALE GENOMIC DNA]</scope>
    <source>
        <strain evidence="2">Arlian Lab</strain>
        <tissue evidence="2">Whole body</tissue>
    </source>
</reference>
<accession>A0A1Y3BJW9</accession>